<dbReference type="GO" id="GO:0003677">
    <property type="term" value="F:DNA binding"/>
    <property type="evidence" value="ECO:0007669"/>
    <property type="project" value="UniProtKB-KW"/>
</dbReference>
<feature type="domain" description="PARP alpha-helical" evidence="18">
    <location>
        <begin position="206"/>
        <end position="353"/>
    </location>
</feature>
<evidence type="ECO:0000256" key="3">
    <source>
        <dbReference type="ARBA" id="ARBA00022679"/>
    </source>
</evidence>
<dbReference type="Pfam" id="PF00644">
    <property type="entry name" value="PARP"/>
    <property type="match status" value="1"/>
</dbReference>
<evidence type="ECO:0000259" key="17">
    <source>
        <dbReference type="PROSITE" id="PS51059"/>
    </source>
</evidence>
<accession>A0A0X3PKC5</accession>
<dbReference type="SMART" id="SM00773">
    <property type="entry name" value="WGR"/>
    <property type="match status" value="1"/>
</dbReference>
<evidence type="ECO:0000313" key="20">
    <source>
        <dbReference type="EMBL" id="JAP52194.1"/>
    </source>
</evidence>
<evidence type="ECO:0000256" key="2">
    <source>
        <dbReference type="ARBA" id="ARBA00022676"/>
    </source>
</evidence>
<dbReference type="InterPro" id="IPR036930">
    <property type="entry name" value="WGR_dom_sf"/>
</dbReference>
<dbReference type="GO" id="GO:0005730">
    <property type="term" value="C:nucleolus"/>
    <property type="evidence" value="ECO:0007669"/>
    <property type="project" value="TreeGrafter"/>
</dbReference>
<comment type="subcellular location">
    <subcellularLocation>
        <location evidence="1">Nucleus</location>
    </subcellularLocation>
</comment>
<dbReference type="InterPro" id="IPR008893">
    <property type="entry name" value="WGR_domain"/>
</dbReference>
<evidence type="ECO:0000256" key="8">
    <source>
        <dbReference type="ARBA" id="ARBA00022771"/>
    </source>
</evidence>
<protein>
    <recommendedName>
        <fullName evidence="15">Poly [ADP-ribose] polymerase</fullName>
        <shortName evidence="15">PARP</shortName>
        <ecNumber evidence="15">2.4.2.-</ecNumber>
    </recommendedName>
</protein>
<dbReference type="PROSITE" id="PS51977">
    <property type="entry name" value="WGR"/>
    <property type="match status" value="1"/>
</dbReference>
<dbReference type="InterPro" id="IPR012317">
    <property type="entry name" value="Poly(ADP-ribose)pol_cat_dom"/>
</dbReference>
<dbReference type="GO" id="GO:0070212">
    <property type="term" value="P:protein poly-ADP-ribosylation"/>
    <property type="evidence" value="ECO:0007669"/>
    <property type="project" value="TreeGrafter"/>
</dbReference>
<dbReference type="GO" id="GO:1990404">
    <property type="term" value="F:NAD+-protein mono-ADP-ribosyltransferase activity"/>
    <property type="evidence" value="ECO:0007669"/>
    <property type="project" value="TreeGrafter"/>
</dbReference>
<evidence type="ECO:0000256" key="12">
    <source>
        <dbReference type="ARBA" id="ARBA00023242"/>
    </source>
</evidence>
<feature type="domain" description="PARP catalytic" evidence="17">
    <location>
        <begin position="361"/>
        <end position="584"/>
    </location>
</feature>
<dbReference type="GO" id="GO:0008270">
    <property type="term" value="F:zinc ion binding"/>
    <property type="evidence" value="ECO:0007669"/>
    <property type="project" value="UniProtKB-KW"/>
</dbReference>
<dbReference type="Gene3D" id="3.90.228.10">
    <property type="match status" value="1"/>
</dbReference>
<keyword evidence="10 15" id="KW-0520">NAD</keyword>
<dbReference type="SUPFAM" id="SSF56399">
    <property type="entry name" value="ADP-ribosylation"/>
    <property type="match status" value="1"/>
</dbReference>
<gene>
    <name evidence="20" type="primary">PARP2</name>
    <name evidence="20" type="ORF">TR123681</name>
</gene>
<dbReference type="PROSITE" id="PS51060">
    <property type="entry name" value="PARP_ALPHA_HD"/>
    <property type="match status" value="1"/>
</dbReference>
<dbReference type="SUPFAM" id="SSF47587">
    <property type="entry name" value="Domain of poly(ADP-ribose) polymerase"/>
    <property type="match status" value="1"/>
</dbReference>
<dbReference type="GO" id="GO:0003950">
    <property type="term" value="F:NAD+ poly-ADP-ribosyltransferase activity"/>
    <property type="evidence" value="ECO:0007669"/>
    <property type="project" value="UniProtKB-UniRule"/>
</dbReference>
<dbReference type="AlphaFoldDB" id="A0A0X3PKC5"/>
<dbReference type="InterPro" id="IPR004102">
    <property type="entry name" value="Poly(ADP-ribose)pol_reg_dom"/>
</dbReference>
<evidence type="ECO:0000256" key="15">
    <source>
        <dbReference type="RuleBase" id="RU362114"/>
    </source>
</evidence>
<dbReference type="FunFam" id="1.20.142.10:FF:000002">
    <property type="entry name" value="Poly [ADP-ribose] polymerase"/>
    <property type="match status" value="1"/>
</dbReference>
<dbReference type="GO" id="GO:0006302">
    <property type="term" value="P:double-strand break repair"/>
    <property type="evidence" value="ECO:0007669"/>
    <property type="project" value="TreeGrafter"/>
</dbReference>
<evidence type="ECO:0000259" key="19">
    <source>
        <dbReference type="PROSITE" id="PS51977"/>
    </source>
</evidence>
<dbReference type="SUPFAM" id="SSF142921">
    <property type="entry name" value="WGR domain-like"/>
    <property type="match status" value="1"/>
</dbReference>
<dbReference type="CDD" id="cd08003">
    <property type="entry name" value="WGR_PARP2_like"/>
    <property type="match status" value="1"/>
</dbReference>
<organism evidence="20">
    <name type="scientific">Schistocephalus solidus</name>
    <name type="common">Tapeworm</name>
    <dbReference type="NCBI Taxonomy" id="70667"/>
    <lineage>
        <taxon>Eukaryota</taxon>
        <taxon>Metazoa</taxon>
        <taxon>Spiralia</taxon>
        <taxon>Lophotrochozoa</taxon>
        <taxon>Platyhelminthes</taxon>
        <taxon>Cestoda</taxon>
        <taxon>Eucestoda</taxon>
        <taxon>Diphyllobothriidea</taxon>
        <taxon>Diphyllobothriidae</taxon>
        <taxon>Schistocephalus</taxon>
    </lineage>
</organism>
<feature type="region of interest" description="Disordered" evidence="16">
    <location>
        <begin position="35"/>
        <end position="54"/>
    </location>
</feature>
<evidence type="ECO:0000256" key="11">
    <source>
        <dbReference type="ARBA" id="ARBA00023125"/>
    </source>
</evidence>
<evidence type="ECO:0000259" key="18">
    <source>
        <dbReference type="PROSITE" id="PS51060"/>
    </source>
</evidence>
<feature type="domain" description="WGR" evidence="19">
    <location>
        <begin position="81"/>
        <end position="178"/>
    </location>
</feature>
<name>A0A0X3PKC5_SCHSO</name>
<dbReference type="CDD" id="cd01437">
    <property type="entry name" value="parp_like"/>
    <property type="match status" value="1"/>
</dbReference>
<evidence type="ECO:0000256" key="4">
    <source>
        <dbReference type="ARBA" id="ARBA00022695"/>
    </source>
</evidence>
<evidence type="ECO:0000256" key="16">
    <source>
        <dbReference type="SAM" id="MobiDB-lite"/>
    </source>
</evidence>
<reference evidence="20" key="1">
    <citation type="submission" date="2016-01" db="EMBL/GenBank/DDBJ databases">
        <title>Reference transcriptome for the parasite Schistocephalus solidus: insights into the molecular evolution of parasitism.</title>
        <authorList>
            <person name="Hebert F.O."/>
            <person name="Grambauer S."/>
            <person name="Barber I."/>
            <person name="Landry C.R."/>
            <person name="Aubin-Horth N."/>
        </authorList>
    </citation>
    <scope>NUCLEOTIDE SEQUENCE</scope>
</reference>
<comment type="similarity">
    <text evidence="13">Belongs to the ARTD/PARP family.</text>
</comment>
<evidence type="ECO:0000256" key="14">
    <source>
        <dbReference type="ARBA" id="ARBA00033987"/>
    </source>
</evidence>
<evidence type="ECO:0000256" key="5">
    <source>
        <dbReference type="ARBA" id="ARBA00022723"/>
    </source>
</evidence>
<evidence type="ECO:0000256" key="6">
    <source>
        <dbReference type="ARBA" id="ARBA00022737"/>
    </source>
</evidence>
<feature type="region of interest" description="Disordered" evidence="16">
    <location>
        <begin position="272"/>
        <end position="292"/>
    </location>
</feature>
<dbReference type="EC" id="2.4.2.-" evidence="15"/>
<dbReference type="InterPro" id="IPR036616">
    <property type="entry name" value="Poly(ADP-ribose)pol_reg_dom_sf"/>
</dbReference>
<evidence type="ECO:0000256" key="9">
    <source>
        <dbReference type="ARBA" id="ARBA00022833"/>
    </source>
</evidence>
<evidence type="ECO:0000256" key="7">
    <source>
        <dbReference type="ARBA" id="ARBA00022765"/>
    </source>
</evidence>
<keyword evidence="9" id="KW-0862">Zinc</keyword>
<evidence type="ECO:0000256" key="13">
    <source>
        <dbReference type="ARBA" id="ARBA00024347"/>
    </source>
</evidence>
<dbReference type="FunFam" id="3.90.228.10:FF:000002">
    <property type="entry name" value="Poly [ADP-ribose] polymerase"/>
    <property type="match status" value="1"/>
</dbReference>
<dbReference type="PROSITE" id="PS51059">
    <property type="entry name" value="PARP_CATALYTIC"/>
    <property type="match status" value="1"/>
</dbReference>
<evidence type="ECO:0000256" key="1">
    <source>
        <dbReference type="ARBA" id="ARBA00004123"/>
    </source>
</evidence>
<dbReference type="GO" id="GO:0016779">
    <property type="term" value="F:nucleotidyltransferase activity"/>
    <property type="evidence" value="ECO:0007669"/>
    <property type="project" value="UniProtKB-KW"/>
</dbReference>
<keyword evidence="6" id="KW-0677">Repeat</keyword>
<dbReference type="InterPro" id="IPR050800">
    <property type="entry name" value="ARTD/PARP"/>
</dbReference>
<dbReference type="Gene3D" id="1.20.142.10">
    <property type="entry name" value="Poly(ADP-ribose) polymerase, regulatory domain"/>
    <property type="match status" value="1"/>
</dbReference>
<dbReference type="PANTHER" id="PTHR10459">
    <property type="entry name" value="DNA LIGASE"/>
    <property type="match status" value="1"/>
</dbReference>
<keyword evidence="12" id="KW-0539">Nucleus</keyword>
<keyword evidence="5" id="KW-0479">Metal-binding</keyword>
<keyword evidence="7" id="KW-0013">ADP-ribosylation</keyword>
<proteinExistence type="inferred from homology"/>
<keyword evidence="3 15" id="KW-0808">Transferase</keyword>
<dbReference type="Pfam" id="PF05406">
    <property type="entry name" value="WGR"/>
    <property type="match status" value="1"/>
</dbReference>
<keyword evidence="11" id="KW-0238">DNA-binding</keyword>
<dbReference type="PANTHER" id="PTHR10459:SF60">
    <property type="entry name" value="POLY [ADP-RIBOSE] POLYMERASE 2"/>
    <property type="match status" value="1"/>
</dbReference>
<comment type="catalytic activity">
    <reaction evidence="14">
        <text>NAD(+) + (ADP-D-ribosyl)n-acceptor = nicotinamide + (ADP-D-ribosyl)n+1-acceptor + H(+).</text>
        <dbReference type="EC" id="2.4.2.30"/>
    </reaction>
</comment>
<keyword evidence="2 15" id="KW-0328">Glycosyltransferase</keyword>
<dbReference type="Pfam" id="PF02877">
    <property type="entry name" value="PARP_reg"/>
    <property type="match status" value="1"/>
</dbReference>
<dbReference type="EMBL" id="GEEE01011031">
    <property type="protein sequence ID" value="JAP52194.1"/>
    <property type="molecule type" value="Transcribed_RNA"/>
</dbReference>
<sequence>MSRKRESSQPLRVSLRKKVKTGEALSQVSKLDDTTDILPAAPGPVVKASPKTDGKKADGKVKLLIKGLAPVDVECVEKVDTAHVYSEAGIVYHFMLNQTNLQHNNNKYYMGQLLEDDAAPVYSVWFRWGRVGKTRQHILIPCGSNLQSALAIFTKKFRDKTGNLWAEKKDFIKQPGLYDLIEQDFGDLTDSVQQEDSKKENVEPLPSKLPPEVMTLIMLICDVKAMERTMREMNYDSRRLPLGKLTPSQINAGYNALNIISLCLDKLEKLRHPPSSDDVPGPKGRPKRVPSCVSESARVRHDLLEACNLFYTRVPHDFGMRIPPLIDTPNAVKLELDLMKSLQDIEVAFNIIHRETRDNSHPADRHYQALKCDINPLSTDDKLLEVIKNYVQWTHAPTHSSYDLQVLNVFACNRHGEDKEFRDVGRRYLLWHGSRLTNWMGILGRGLRIAPPEAPCTGYMFGKGIYFADCASKSANYAYASRDRNTGLLALCEVSLGESNELFDADYKADALPAGKQSVMGVGRNTPDPHTWITLPDGVVVPCGRLIEAKLSQPTSLLYNEYVVYRYNQVRLRYLVQLRFNFKY</sequence>
<evidence type="ECO:0000256" key="10">
    <source>
        <dbReference type="ARBA" id="ARBA00023027"/>
    </source>
</evidence>
<keyword evidence="8" id="KW-0863">Zinc-finger</keyword>
<keyword evidence="4" id="KW-0548">Nucleotidyltransferase</keyword>